<comment type="caution">
    <text evidence="3">The sequence shown here is derived from an EMBL/GenBank/DDBJ whole genome shotgun (WGS) entry which is preliminary data.</text>
</comment>
<keyword evidence="2" id="KW-1133">Transmembrane helix</keyword>
<dbReference type="OrthoDB" id="5510807at2"/>
<dbReference type="AlphaFoldDB" id="A6GG86"/>
<name>A6GG86_9BACT</name>
<accession>A6GG86</accession>
<protein>
    <submittedName>
        <fullName evidence="3">Uncharacterized protein</fullName>
    </submittedName>
</protein>
<keyword evidence="4" id="KW-1185">Reference proteome</keyword>
<evidence type="ECO:0000256" key="1">
    <source>
        <dbReference type="SAM" id="MobiDB-lite"/>
    </source>
</evidence>
<feature type="transmembrane region" description="Helical" evidence="2">
    <location>
        <begin position="12"/>
        <end position="35"/>
    </location>
</feature>
<feature type="region of interest" description="Disordered" evidence="1">
    <location>
        <begin position="137"/>
        <end position="160"/>
    </location>
</feature>
<sequence>MTEPVKYKKPRTFNLVVILLIAGAVVGSYLIYVFVPLSMRKSEATRVLDETSSTFTGAASRHLADKDVRKKLKRDMVSGLQSVGVDDPNAEYWIEVDSDDEVRFGVLYSDWMHFGFGIESKEVVRELEMFCSRPGRGSGWSCETRDLTLDGPPQDEIVDR</sequence>
<evidence type="ECO:0000313" key="3">
    <source>
        <dbReference type="EMBL" id="EDM75107.1"/>
    </source>
</evidence>
<evidence type="ECO:0000256" key="2">
    <source>
        <dbReference type="SAM" id="Phobius"/>
    </source>
</evidence>
<dbReference type="Proteomes" id="UP000005801">
    <property type="component" value="Unassembled WGS sequence"/>
</dbReference>
<keyword evidence="2" id="KW-0472">Membrane</keyword>
<dbReference type="EMBL" id="ABCS01000103">
    <property type="protein sequence ID" value="EDM75107.1"/>
    <property type="molecule type" value="Genomic_DNA"/>
</dbReference>
<proteinExistence type="predicted"/>
<dbReference type="RefSeq" id="WP_006975726.1">
    <property type="nucleotide sequence ID" value="NZ_ABCS01000103.1"/>
</dbReference>
<gene>
    <name evidence="3" type="ORF">PPSIR1_34018</name>
</gene>
<reference evidence="3 4" key="1">
    <citation type="submission" date="2007-06" db="EMBL/GenBank/DDBJ databases">
        <authorList>
            <person name="Shimkets L."/>
            <person name="Ferriera S."/>
            <person name="Johnson J."/>
            <person name="Kravitz S."/>
            <person name="Beeson K."/>
            <person name="Sutton G."/>
            <person name="Rogers Y.-H."/>
            <person name="Friedman R."/>
            <person name="Frazier M."/>
            <person name="Venter J.C."/>
        </authorList>
    </citation>
    <scope>NUCLEOTIDE SEQUENCE [LARGE SCALE GENOMIC DNA]</scope>
    <source>
        <strain evidence="3 4">SIR-1</strain>
    </source>
</reference>
<dbReference type="STRING" id="391625.PPSIR1_34018"/>
<keyword evidence="2" id="KW-0812">Transmembrane</keyword>
<evidence type="ECO:0000313" key="4">
    <source>
        <dbReference type="Proteomes" id="UP000005801"/>
    </source>
</evidence>
<organism evidence="3 4">
    <name type="scientific">Plesiocystis pacifica SIR-1</name>
    <dbReference type="NCBI Taxonomy" id="391625"/>
    <lineage>
        <taxon>Bacteria</taxon>
        <taxon>Pseudomonadati</taxon>
        <taxon>Myxococcota</taxon>
        <taxon>Polyangia</taxon>
        <taxon>Nannocystales</taxon>
        <taxon>Nannocystaceae</taxon>
        <taxon>Plesiocystis</taxon>
    </lineage>
</organism>